<evidence type="ECO:0000256" key="12">
    <source>
        <dbReference type="ARBA" id="ARBA00049187"/>
    </source>
</evidence>
<dbReference type="InterPro" id="IPR000089">
    <property type="entry name" value="Biotin_lipoyl"/>
</dbReference>
<comment type="cofactor">
    <cofactor evidence="1">
        <name>(R)-lipoate</name>
        <dbReference type="ChEBI" id="CHEBI:83088"/>
    </cofactor>
</comment>
<keyword evidence="10" id="KW-1015">Disulfide bond</keyword>
<feature type="binding site" evidence="14">
    <location>
        <position position="325"/>
    </location>
    <ligand>
        <name>NAD(+)</name>
        <dbReference type="ChEBI" id="CHEBI:57540"/>
    </ligand>
</feature>
<dbReference type="GO" id="GO:0006103">
    <property type="term" value="P:2-oxoglutarate metabolic process"/>
    <property type="evidence" value="ECO:0007669"/>
    <property type="project" value="TreeGrafter"/>
</dbReference>
<dbReference type="Gene3D" id="3.50.50.60">
    <property type="entry name" value="FAD/NAD(P)-binding domain"/>
    <property type="match status" value="2"/>
</dbReference>
<sequence length="592" mass="63278">MSKTTIIQVPDIGDFKNVEIIEVLVSPGDRIEPDTPLITIESDKATMEVPSPRAGFIKELKVAIGDRVSVGSPIASVEIEPSMDTADKIQDAPLAPEKISIETSTPDKIDQSSKQRTEEPNSSADIQTEVLVLGAGPGGYTAAFRAADLGKKTLLVERYPALGGVCLNVGCIPSKAYLHTANILQETRAMAARGVTFREPAIDPARLAAWKNRIVNRLAKGIAGLARQRKVRILQGVGSFASPNTLMLETSDGPVTIAFEHAIIAVGSRTTRIPSFPEDPRIWTATDALQLETIPARLLVVGGGVIGLEMATIYNALGSRITIVERQKDLIPGCDGDLVRILRKRIAKRYENIFTETEITGITPREKDLEVSFSGQDAPSSDTFDAVLVSVGRAPNGLRIAPEKAGVRVDERGFIPVDQRQCTNIPHILAIGDVVGQPMLAHKAQHQGKVAGEVVAGLATRFDARAIPSVAYTDPEVAWMGITENEAKAQGIPYDKGAFPWAASGRALGMGRDEGITKLLFDKGTRRIIGAGIVGPHAGDLISEAVLALEMGADCHDLDLTIHPHPTLSETLGLSAEMVAGTITDLLPQRGR</sequence>
<feature type="compositionally biased region" description="Basic and acidic residues" evidence="17">
    <location>
        <begin position="105"/>
        <end position="119"/>
    </location>
</feature>
<reference evidence="20" key="1">
    <citation type="submission" date="2019-02" db="EMBL/GenBank/DDBJ databases">
        <authorList>
            <person name="Gruber-Vodicka R. H."/>
            <person name="Seah K. B. B."/>
        </authorList>
    </citation>
    <scope>NUCLEOTIDE SEQUENCE</scope>
    <source>
        <strain evidence="19">BECK_S312</strain>
        <strain evidence="20">BECK_S426</strain>
    </source>
</reference>
<keyword evidence="14" id="KW-0547">Nucleotide-binding</keyword>
<dbReference type="EMBL" id="CAADFM010000243">
    <property type="protein sequence ID" value="VFK19957.1"/>
    <property type="molecule type" value="Genomic_DNA"/>
</dbReference>
<dbReference type="PRINTS" id="PR00411">
    <property type="entry name" value="PNDRDTASEI"/>
</dbReference>
<dbReference type="PIRSF" id="PIRSF000350">
    <property type="entry name" value="Mercury_reductase_MerA"/>
    <property type="match status" value="1"/>
</dbReference>
<dbReference type="AlphaFoldDB" id="A0A450X987"/>
<dbReference type="NCBIfam" id="TIGR01350">
    <property type="entry name" value="lipoamide_DH"/>
    <property type="match status" value="1"/>
</dbReference>
<evidence type="ECO:0000256" key="4">
    <source>
        <dbReference type="ARBA" id="ARBA00016961"/>
    </source>
</evidence>
<feature type="binding site" evidence="14">
    <location>
        <position position="392"/>
    </location>
    <ligand>
        <name>NAD(+)</name>
        <dbReference type="ChEBI" id="CHEBI:57540"/>
    </ligand>
</feature>
<evidence type="ECO:0000256" key="3">
    <source>
        <dbReference type="ARBA" id="ARBA00012608"/>
    </source>
</evidence>
<dbReference type="InterPro" id="IPR023753">
    <property type="entry name" value="FAD/NAD-binding_dom"/>
</dbReference>
<dbReference type="GO" id="GO:0004148">
    <property type="term" value="F:dihydrolipoyl dehydrogenase (NADH) activity"/>
    <property type="evidence" value="ECO:0007669"/>
    <property type="project" value="UniProtKB-EC"/>
</dbReference>
<evidence type="ECO:0000313" key="20">
    <source>
        <dbReference type="EMBL" id="VFK25872.1"/>
    </source>
</evidence>
<evidence type="ECO:0000256" key="1">
    <source>
        <dbReference type="ARBA" id="ARBA00001938"/>
    </source>
</evidence>
<feature type="disulfide bond" description="Redox-active" evidence="15">
    <location>
        <begin position="166"/>
        <end position="171"/>
    </location>
</feature>
<keyword evidence="9 14" id="KW-0520">NAD</keyword>
<keyword evidence="8 16" id="KW-0560">Oxidoreductase</keyword>
<dbReference type="Pfam" id="PF07992">
    <property type="entry name" value="Pyr_redox_2"/>
    <property type="match status" value="1"/>
</dbReference>
<dbReference type="InterPro" id="IPR036188">
    <property type="entry name" value="FAD/NAD-bd_sf"/>
</dbReference>
<dbReference type="PROSITE" id="PS50968">
    <property type="entry name" value="BIOTINYL_LIPOYL"/>
    <property type="match status" value="1"/>
</dbReference>
<feature type="binding site" evidence="14">
    <location>
        <position position="238"/>
    </location>
    <ligand>
        <name>FAD</name>
        <dbReference type="ChEBI" id="CHEBI:57692"/>
    </ligand>
</feature>
<dbReference type="SUPFAM" id="SSF55424">
    <property type="entry name" value="FAD/NAD-linked reductases, dimerisation (C-terminal) domain"/>
    <property type="match status" value="1"/>
</dbReference>
<dbReference type="SUPFAM" id="SSF51230">
    <property type="entry name" value="Single hybrid motif"/>
    <property type="match status" value="1"/>
</dbReference>
<dbReference type="EC" id="1.8.1.4" evidence="3 16"/>
<feature type="active site" description="Proton acceptor" evidence="13">
    <location>
        <position position="565"/>
    </location>
</feature>
<comment type="similarity">
    <text evidence="2 16">Belongs to the class-I pyridine nucleotide-disulfide oxidoreductase family.</text>
</comment>
<dbReference type="InterPro" id="IPR003016">
    <property type="entry name" value="2-oxoA_DH_lipoyl-BS"/>
</dbReference>
<evidence type="ECO:0000256" key="9">
    <source>
        <dbReference type="ARBA" id="ARBA00023027"/>
    </source>
</evidence>
<comment type="cofactor">
    <cofactor evidence="14 16">
        <name>FAD</name>
        <dbReference type="ChEBI" id="CHEBI:57692"/>
    </cofactor>
    <text evidence="14 16">Binds 1 FAD per subunit.</text>
</comment>
<dbReference type="InterPro" id="IPR001100">
    <property type="entry name" value="Pyr_nuc-diS_OxRdtase"/>
</dbReference>
<keyword evidence="11 16" id="KW-0676">Redox-active center</keyword>
<dbReference type="Gene3D" id="3.30.390.30">
    <property type="match status" value="1"/>
</dbReference>
<evidence type="ECO:0000256" key="10">
    <source>
        <dbReference type="ARBA" id="ARBA00023157"/>
    </source>
</evidence>
<feature type="domain" description="Lipoyl-binding" evidence="18">
    <location>
        <begin position="4"/>
        <end position="78"/>
    </location>
</feature>
<dbReference type="PRINTS" id="PR00368">
    <property type="entry name" value="FADPNR"/>
</dbReference>
<evidence type="ECO:0000256" key="14">
    <source>
        <dbReference type="PIRSR" id="PIRSR000350-3"/>
    </source>
</evidence>
<dbReference type="InterPro" id="IPR016156">
    <property type="entry name" value="FAD/NAD-linked_Rdtase_dimer_sf"/>
</dbReference>
<dbReference type="Pfam" id="PF02852">
    <property type="entry name" value="Pyr_redox_dim"/>
    <property type="match status" value="1"/>
</dbReference>
<feature type="binding site" evidence="14">
    <location>
        <position position="433"/>
    </location>
    <ligand>
        <name>FAD</name>
        <dbReference type="ChEBI" id="CHEBI:57692"/>
    </ligand>
</feature>
<dbReference type="CDD" id="cd06849">
    <property type="entry name" value="lipoyl_domain"/>
    <property type="match status" value="1"/>
</dbReference>
<dbReference type="Pfam" id="PF00364">
    <property type="entry name" value="Biotin_lipoyl"/>
    <property type="match status" value="1"/>
</dbReference>
<dbReference type="GO" id="GO:0050660">
    <property type="term" value="F:flavin adenine dinucleotide binding"/>
    <property type="evidence" value="ECO:0007669"/>
    <property type="project" value="InterPro"/>
</dbReference>
<evidence type="ECO:0000256" key="5">
    <source>
        <dbReference type="ARBA" id="ARBA00022630"/>
    </source>
</evidence>
<keyword evidence="5 16" id="KW-0285">Flavoprotein</keyword>
<dbReference type="InterPro" id="IPR006258">
    <property type="entry name" value="Lipoamide_DH"/>
</dbReference>
<dbReference type="PANTHER" id="PTHR22912:SF160">
    <property type="entry name" value="DIHYDROLIPOYL DEHYDROGENASE"/>
    <property type="match status" value="1"/>
</dbReference>
<comment type="miscellaneous">
    <text evidence="16">The active site is a redox-active disulfide bond.</text>
</comment>
<dbReference type="FunFam" id="2.40.50.100:FF:000009">
    <property type="entry name" value="Acetyltransferase component of pyruvate dehydrogenase complex"/>
    <property type="match status" value="1"/>
</dbReference>
<dbReference type="FunFam" id="3.30.390.30:FF:000001">
    <property type="entry name" value="Dihydrolipoyl dehydrogenase"/>
    <property type="match status" value="1"/>
</dbReference>
<evidence type="ECO:0000256" key="2">
    <source>
        <dbReference type="ARBA" id="ARBA00007532"/>
    </source>
</evidence>
<feature type="region of interest" description="Disordered" evidence="17">
    <location>
        <begin position="81"/>
        <end position="125"/>
    </location>
</feature>
<dbReference type="InterPro" id="IPR050151">
    <property type="entry name" value="Class-I_Pyr_Nuc-Dis_Oxidored"/>
</dbReference>
<gene>
    <name evidence="19" type="ORF">BECKLPF1236A_GA0070988_102433</name>
    <name evidence="20" type="ORF">BECKLPF1236C_GA0070990_1002619</name>
</gene>
<dbReference type="EMBL" id="CAADFP010000026">
    <property type="protein sequence ID" value="VFK25872.1"/>
    <property type="molecule type" value="Genomic_DNA"/>
</dbReference>
<keyword evidence="7 14" id="KW-0274">FAD</keyword>
<accession>A0A450X987</accession>
<evidence type="ECO:0000313" key="19">
    <source>
        <dbReference type="EMBL" id="VFK19957.1"/>
    </source>
</evidence>
<evidence type="ECO:0000256" key="6">
    <source>
        <dbReference type="ARBA" id="ARBA00022823"/>
    </source>
</evidence>
<dbReference type="PANTHER" id="PTHR22912">
    <property type="entry name" value="DISULFIDE OXIDOREDUCTASE"/>
    <property type="match status" value="1"/>
</dbReference>
<evidence type="ECO:0000256" key="16">
    <source>
        <dbReference type="RuleBase" id="RU003692"/>
    </source>
</evidence>
<dbReference type="PROSITE" id="PS00076">
    <property type="entry name" value="PYRIDINE_REDOX_1"/>
    <property type="match status" value="1"/>
</dbReference>
<evidence type="ECO:0000256" key="13">
    <source>
        <dbReference type="PIRSR" id="PIRSR000350-2"/>
    </source>
</evidence>
<evidence type="ECO:0000256" key="8">
    <source>
        <dbReference type="ARBA" id="ARBA00023002"/>
    </source>
</evidence>
<feature type="binding site" evidence="14">
    <location>
        <position position="175"/>
    </location>
    <ligand>
        <name>FAD</name>
        <dbReference type="ChEBI" id="CHEBI:57692"/>
    </ligand>
</feature>
<feature type="binding site" evidence="14">
    <location>
        <begin position="439"/>
        <end position="442"/>
    </location>
    <ligand>
        <name>FAD</name>
        <dbReference type="ChEBI" id="CHEBI:57692"/>
    </ligand>
</feature>
<protein>
    <recommendedName>
        <fullName evidence="4 16">Dihydrolipoyl dehydrogenase</fullName>
        <ecNumber evidence="3 16">1.8.1.4</ecNumber>
    </recommendedName>
</protein>
<evidence type="ECO:0000256" key="7">
    <source>
        <dbReference type="ARBA" id="ARBA00022827"/>
    </source>
</evidence>
<dbReference type="SUPFAM" id="SSF51905">
    <property type="entry name" value="FAD/NAD(P)-binding domain"/>
    <property type="match status" value="1"/>
</dbReference>
<evidence type="ECO:0000256" key="11">
    <source>
        <dbReference type="ARBA" id="ARBA00023284"/>
    </source>
</evidence>
<dbReference type="PROSITE" id="PS00189">
    <property type="entry name" value="LIPOYL"/>
    <property type="match status" value="1"/>
</dbReference>
<proteinExistence type="inferred from homology"/>
<feature type="binding site" evidence="14">
    <location>
        <begin position="302"/>
        <end position="309"/>
    </location>
    <ligand>
        <name>NAD(+)</name>
        <dbReference type="ChEBI" id="CHEBI:57540"/>
    </ligand>
</feature>
<comment type="catalytic activity">
    <reaction evidence="12 16">
        <text>N(6)-[(R)-dihydrolipoyl]-L-lysyl-[protein] + NAD(+) = N(6)-[(R)-lipoyl]-L-lysyl-[protein] + NADH + H(+)</text>
        <dbReference type="Rhea" id="RHEA:15045"/>
        <dbReference type="Rhea" id="RHEA-COMP:10474"/>
        <dbReference type="Rhea" id="RHEA-COMP:10475"/>
        <dbReference type="ChEBI" id="CHEBI:15378"/>
        <dbReference type="ChEBI" id="CHEBI:57540"/>
        <dbReference type="ChEBI" id="CHEBI:57945"/>
        <dbReference type="ChEBI" id="CHEBI:83099"/>
        <dbReference type="ChEBI" id="CHEBI:83100"/>
        <dbReference type="EC" id="1.8.1.4"/>
    </reaction>
</comment>
<name>A0A450X987_9GAMM</name>
<organism evidence="20">
    <name type="scientific">Candidatus Kentrum sp. LPFa</name>
    <dbReference type="NCBI Taxonomy" id="2126335"/>
    <lineage>
        <taxon>Bacteria</taxon>
        <taxon>Pseudomonadati</taxon>
        <taxon>Pseudomonadota</taxon>
        <taxon>Gammaproteobacteria</taxon>
        <taxon>Candidatus Kentrum</taxon>
    </lineage>
</organism>
<dbReference type="InterPro" id="IPR011053">
    <property type="entry name" value="Single_hybrid_motif"/>
</dbReference>
<evidence type="ECO:0000256" key="17">
    <source>
        <dbReference type="SAM" id="MobiDB-lite"/>
    </source>
</evidence>
<evidence type="ECO:0000256" key="15">
    <source>
        <dbReference type="PIRSR" id="PIRSR000350-4"/>
    </source>
</evidence>
<keyword evidence="6" id="KW-0450">Lipoyl</keyword>
<dbReference type="InterPro" id="IPR004099">
    <property type="entry name" value="Pyr_nucl-diS_OxRdtase_dimer"/>
</dbReference>
<evidence type="ECO:0000259" key="18">
    <source>
        <dbReference type="PROSITE" id="PS50968"/>
    </source>
</evidence>
<dbReference type="InterPro" id="IPR012999">
    <property type="entry name" value="Pyr_OxRdtase_I_AS"/>
</dbReference>
<dbReference type="Gene3D" id="2.40.50.100">
    <property type="match status" value="1"/>
</dbReference>